<evidence type="ECO:0000259" key="6">
    <source>
        <dbReference type="Pfam" id="PF08281"/>
    </source>
</evidence>
<dbReference type="Gene3D" id="1.10.10.10">
    <property type="entry name" value="Winged helix-like DNA-binding domain superfamily/Winged helix DNA-binding domain"/>
    <property type="match status" value="1"/>
</dbReference>
<protein>
    <submittedName>
        <fullName evidence="7">RNA polymerase sigma-70 factor</fullName>
    </submittedName>
</protein>
<dbReference type="InterPro" id="IPR007627">
    <property type="entry name" value="RNA_pol_sigma70_r2"/>
</dbReference>
<reference evidence="7 8" key="1">
    <citation type="submission" date="2019-01" db="EMBL/GenBank/DDBJ databases">
        <title>Ancylomarina salipaludis sp. nov., isolated from a salt marsh.</title>
        <authorList>
            <person name="Yoon J.-H."/>
        </authorList>
    </citation>
    <scope>NUCLEOTIDE SEQUENCE [LARGE SCALE GENOMIC DNA]</scope>
    <source>
        <strain evidence="7 8">SHSM-M15</strain>
    </source>
</reference>
<dbReference type="InterPro" id="IPR013324">
    <property type="entry name" value="RNA_pol_sigma_r3/r4-like"/>
</dbReference>
<evidence type="ECO:0000256" key="1">
    <source>
        <dbReference type="ARBA" id="ARBA00010641"/>
    </source>
</evidence>
<dbReference type="GO" id="GO:0006352">
    <property type="term" value="P:DNA-templated transcription initiation"/>
    <property type="evidence" value="ECO:0007669"/>
    <property type="project" value="InterPro"/>
</dbReference>
<evidence type="ECO:0000256" key="3">
    <source>
        <dbReference type="ARBA" id="ARBA00023082"/>
    </source>
</evidence>
<proteinExistence type="inferred from homology"/>
<dbReference type="InterPro" id="IPR014327">
    <property type="entry name" value="RNA_pol_sigma70_bacteroid"/>
</dbReference>
<dbReference type="RefSeq" id="WP_129255057.1">
    <property type="nucleotide sequence ID" value="NZ_SAXA01000012.1"/>
</dbReference>
<evidence type="ECO:0000259" key="5">
    <source>
        <dbReference type="Pfam" id="PF04542"/>
    </source>
</evidence>
<evidence type="ECO:0000313" key="7">
    <source>
        <dbReference type="EMBL" id="RXQ90956.1"/>
    </source>
</evidence>
<gene>
    <name evidence="7" type="ORF">EO244_12695</name>
</gene>
<dbReference type="AlphaFoldDB" id="A0A4Q1JJ95"/>
<keyword evidence="8" id="KW-1185">Reference proteome</keyword>
<name>A0A4Q1JJ95_9BACT</name>
<sequence>MSDSKKMLEDLQKSGSRKSYEAFFKKYYQDLYLWANSILKDTEAAEDIVQDFFIDFWEQKRFKSITTNLQSYIFRSIRNSCLNYIKRKQKLIYDIEHLKEKETAPQANFETIENSQQIYSAINELPEKCREVFILCCVNGYTYIEAAEELNITINTVRTHMVRAFKFLREKLKSPYLFYLLFCTKSADQCIL</sequence>
<comment type="similarity">
    <text evidence="1">Belongs to the sigma-70 factor family. ECF subfamily.</text>
</comment>
<evidence type="ECO:0000313" key="8">
    <source>
        <dbReference type="Proteomes" id="UP000289703"/>
    </source>
</evidence>
<dbReference type="OrthoDB" id="1453134at2"/>
<feature type="domain" description="RNA polymerase sigma factor 70 region 4 type 2" evidence="6">
    <location>
        <begin position="116"/>
        <end position="168"/>
    </location>
</feature>
<dbReference type="CDD" id="cd06171">
    <property type="entry name" value="Sigma70_r4"/>
    <property type="match status" value="1"/>
</dbReference>
<dbReference type="Pfam" id="PF08281">
    <property type="entry name" value="Sigma70_r4_2"/>
    <property type="match status" value="1"/>
</dbReference>
<accession>A0A4Q1JJ95</accession>
<dbReference type="SUPFAM" id="SSF88659">
    <property type="entry name" value="Sigma3 and sigma4 domains of RNA polymerase sigma factors"/>
    <property type="match status" value="1"/>
</dbReference>
<evidence type="ECO:0000256" key="2">
    <source>
        <dbReference type="ARBA" id="ARBA00023015"/>
    </source>
</evidence>
<dbReference type="InterPro" id="IPR039425">
    <property type="entry name" value="RNA_pol_sigma-70-like"/>
</dbReference>
<keyword evidence="4" id="KW-0804">Transcription</keyword>
<dbReference type="PANTHER" id="PTHR43133">
    <property type="entry name" value="RNA POLYMERASE ECF-TYPE SIGMA FACTO"/>
    <property type="match status" value="1"/>
</dbReference>
<feature type="domain" description="RNA polymerase sigma-70 region 2" evidence="5">
    <location>
        <begin position="24"/>
        <end position="90"/>
    </location>
</feature>
<dbReference type="NCBIfam" id="TIGR02985">
    <property type="entry name" value="Sig70_bacteroi1"/>
    <property type="match status" value="1"/>
</dbReference>
<dbReference type="EMBL" id="SAXA01000012">
    <property type="protein sequence ID" value="RXQ90956.1"/>
    <property type="molecule type" value="Genomic_DNA"/>
</dbReference>
<dbReference type="SUPFAM" id="SSF88946">
    <property type="entry name" value="Sigma2 domain of RNA polymerase sigma factors"/>
    <property type="match status" value="1"/>
</dbReference>
<evidence type="ECO:0000256" key="4">
    <source>
        <dbReference type="ARBA" id="ARBA00023163"/>
    </source>
</evidence>
<dbReference type="Proteomes" id="UP000289703">
    <property type="component" value="Unassembled WGS sequence"/>
</dbReference>
<dbReference type="GO" id="GO:0016987">
    <property type="term" value="F:sigma factor activity"/>
    <property type="evidence" value="ECO:0007669"/>
    <property type="project" value="UniProtKB-KW"/>
</dbReference>
<dbReference type="PANTHER" id="PTHR43133:SF46">
    <property type="entry name" value="RNA POLYMERASE SIGMA-70 FACTOR ECF SUBFAMILY"/>
    <property type="match status" value="1"/>
</dbReference>
<dbReference type="GO" id="GO:0003677">
    <property type="term" value="F:DNA binding"/>
    <property type="evidence" value="ECO:0007669"/>
    <property type="project" value="InterPro"/>
</dbReference>
<dbReference type="InterPro" id="IPR013249">
    <property type="entry name" value="RNA_pol_sigma70_r4_t2"/>
</dbReference>
<dbReference type="InterPro" id="IPR013325">
    <property type="entry name" value="RNA_pol_sigma_r2"/>
</dbReference>
<dbReference type="InterPro" id="IPR036388">
    <property type="entry name" value="WH-like_DNA-bd_sf"/>
</dbReference>
<keyword evidence="3" id="KW-0731">Sigma factor</keyword>
<keyword evidence="2" id="KW-0805">Transcription regulation</keyword>
<comment type="caution">
    <text evidence="7">The sequence shown here is derived from an EMBL/GenBank/DDBJ whole genome shotgun (WGS) entry which is preliminary data.</text>
</comment>
<dbReference type="NCBIfam" id="TIGR02937">
    <property type="entry name" value="sigma70-ECF"/>
    <property type="match status" value="1"/>
</dbReference>
<organism evidence="7 8">
    <name type="scientific">Ancylomarina salipaludis</name>
    <dbReference type="NCBI Taxonomy" id="2501299"/>
    <lineage>
        <taxon>Bacteria</taxon>
        <taxon>Pseudomonadati</taxon>
        <taxon>Bacteroidota</taxon>
        <taxon>Bacteroidia</taxon>
        <taxon>Marinilabiliales</taxon>
        <taxon>Marinifilaceae</taxon>
        <taxon>Ancylomarina</taxon>
    </lineage>
</organism>
<dbReference type="InterPro" id="IPR014284">
    <property type="entry name" value="RNA_pol_sigma-70_dom"/>
</dbReference>
<dbReference type="Gene3D" id="1.10.1740.10">
    <property type="match status" value="1"/>
</dbReference>
<dbReference type="Pfam" id="PF04542">
    <property type="entry name" value="Sigma70_r2"/>
    <property type="match status" value="1"/>
</dbReference>